<dbReference type="CDD" id="cd21133">
    <property type="entry name" value="EVE"/>
    <property type="match status" value="1"/>
</dbReference>
<dbReference type="Pfam" id="PF01878">
    <property type="entry name" value="EVE"/>
    <property type="match status" value="1"/>
</dbReference>
<dbReference type="SUPFAM" id="SSF88697">
    <property type="entry name" value="PUA domain-like"/>
    <property type="match status" value="1"/>
</dbReference>
<comment type="subcellular location">
    <subcellularLocation>
        <location evidence="1">Nucleus</location>
    </subcellularLocation>
</comment>
<dbReference type="SMART" id="SM00384">
    <property type="entry name" value="AT_hook"/>
    <property type="match status" value="4"/>
</dbReference>
<dbReference type="EMBL" id="JAXOVC010000001">
    <property type="protein sequence ID" value="KAK4508160.1"/>
    <property type="molecule type" value="Genomic_DNA"/>
</dbReference>
<evidence type="ECO:0000259" key="4">
    <source>
        <dbReference type="Pfam" id="PF01878"/>
    </source>
</evidence>
<dbReference type="InterPro" id="IPR015947">
    <property type="entry name" value="PUA-like_sf"/>
</dbReference>
<evidence type="ECO:0000256" key="2">
    <source>
        <dbReference type="ARBA" id="ARBA00023242"/>
    </source>
</evidence>
<feature type="compositionally biased region" description="Low complexity" evidence="3">
    <location>
        <begin position="458"/>
        <end position="472"/>
    </location>
</feature>
<dbReference type="PRINTS" id="PR00929">
    <property type="entry name" value="ATHOOK"/>
</dbReference>
<dbReference type="Gene3D" id="3.10.590.10">
    <property type="entry name" value="ph1033 like domains"/>
    <property type="match status" value="1"/>
</dbReference>
<feature type="compositionally biased region" description="Polar residues" evidence="3">
    <location>
        <begin position="446"/>
        <end position="457"/>
    </location>
</feature>
<organism evidence="5 6">
    <name type="scientific">Zasmidium cellare</name>
    <name type="common">Wine cellar mold</name>
    <name type="synonym">Racodium cellare</name>
    <dbReference type="NCBI Taxonomy" id="395010"/>
    <lineage>
        <taxon>Eukaryota</taxon>
        <taxon>Fungi</taxon>
        <taxon>Dikarya</taxon>
        <taxon>Ascomycota</taxon>
        <taxon>Pezizomycotina</taxon>
        <taxon>Dothideomycetes</taxon>
        <taxon>Dothideomycetidae</taxon>
        <taxon>Mycosphaerellales</taxon>
        <taxon>Mycosphaerellaceae</taxon>
        <taxon>Zasmidium</taxon>
    </lineage>
</organism>
<feature type="compositionally biased region" description="Low complexity" evidence="3">
    <location>
        <begin position="8"/>
        <end position="18"/>
    </location>
</feature>
<feature type="compositionally biased region" description="Low complexity" evidence="3">
    <location>
        <begin position="102"/>
        <end position="125"/>
    </location>
</feature>
<comment type="caution">
    <text evidence="5">The sequence shown here is derived from an EMBL/GenBank/DDBJ whole genome shotgun (WGS) entry which is preliminary data.</text>
</comment>
<dbReference type="InterPro" id="IPR002740">
    <property type="entry name" value="EVE_domain"/>
</dbReference>
<evidence type="ECO:0000256" key="1">
    <source>
        <dbReference type="ARBA" id="ARBA00004123"/>
    </source>
</evidence>
<evidence type="ECO:0000313" key="6">
    <source>
        <dbReference type="Proteomes" id="UP001305779"/>
    </source>
</evidence>
<dbReference type="PANTHER" id="PTHR14087:SF7">
    <property type="entry name" value="THYMOCYTE NUCLEAR PROTEIN 1"/>
    <property type="match status" value="1"/>
</dbReference>
<feature type="domain" description="EVE" evidence="4">
    <location>
        <begin position="224"/>
        <end position="389"/>
    </location>
</feature>
<feature type="region of interest" description="Disordered" evidence="3">
    <location>
        <begin position="418"/>
        <end position="509"/>
    </location>
</feature>
<dbReference type="InterPro" id="IPR052181">
    <property type="entry name" value="5hmC_binding"/>
</dbReference>
<reference evidence="5 6" key="1">
    <citation type="journal article" date="2023" name="G3 (Bethesda)">
        <title>A chromosome-level genome assembly of Zasmidium syzygii isolated from banana leaves.</title>
        <authorList>
            <person name="van Westerhoven A.C."/>
            <person name="Mehrabi R."/>
            <person name="Talebi R."/>
            <person name="Steentjes M.B.F."/>
            <person name="Corcolon B."/>
            <person name="Chong P.A."/>
            <person name="Kema G.H.J."/>
            <person name="Seidl M.F."/>
        </authorList>
    </citation>
    <scope>NUCLEOTIDE SEQUENCE [LARGE SCALE GENOMIC DNA]</scope>
    <source>
        <strain evidence="5 6">P124</strain>
    </source>
</reference>
<keyword evidence="6" id="KW-1185">Reference proteome</keyword>
<dbReference type="InterPro" id="IPR017956">
    <property type="entry name" value="AT_hook_DNA-bd_motif"/>
</dbReference>
<feature type="region of interest" description="Disordered" evidence="3">
    <location>
        <begin position="1"/>
        <end position="224"/>
    </location>
</feature>
<accession>A0ABR0F375</accession>
<dbReference type="Proteomes" id="UP001305779">
    <property type="component" value="Unassembled WGS sequence"/>
</dbReference>
<gene>
    <name evidence="5" type="ORF">PRZ48_001898</name>
</gene>
<protein>
    <recommendedName>
        <fullName evidence="4">EVE domain-containing protein</fullName>
    </recommendedName>
</protein>
<keyword evidence="2" id="KW-0539">Nucleus</keyword>
<name>A0ABR0F375_ZASCE</name>
<evidence type="ECO:0000256" key="3">
    <source>
        <dbReference type="SAM" id="MobiDB-lite"/>
    </source>
</evidence>
<dbReference type="InterPro" id="IPR047197">
    <property type="entry name" value="THYN1-like_EVE"/>
</dbReference>
<sequence length="539" mass="57247">MPPKKKAAAATSSKTRSSGRVVPETITNKRGKEVETTAAAARPKRDAAPARPIVPSTATGRRTGQEAVPSLANTSKKRGRPAKVAEDDGAPPAKKRGRPPKKAAATPAATKTATKAKAKAATTKSEPPKKRGRPSAAASKMDEPAVPEAETAPPKRRGRPPKGGETTQIAADDEAVDEQLEEELQDAVEEPQQQETTSKRKKGKGKAPKTAEDEDANDEEPSANYWLMKAEQDGHDVKVKTGETINTTFTIDDLRSKTEPEAWDGVRNPTAAKNMRDMRKGDLAFFYASGGKQGRKPGIVGIMEVVGEHEPDETTADESSAGYVEKEKDRAKWCVVRVEFRKKLTEPVYLSELQKFAKPGAVLENMQEFKAARLSVSKVTKKEWDFIVNNLVEGYEDDEEGIEAAASIEEPVIEKTAGLPDSINGAAPPAIMTEPDVPPTDMPDASSATGNLDTNKLSSSRPASRAGSRAGSVTAGKGNSRPASRAGSLAPPGGRRGRSVTPKAAIVEETTVTATMQTIGEEDALPGLPAEVADAFGFA</sequence>
<feature type="compositionally biased region" description="Acidic residues" evidence="3">
    <location>
        <begin position="212"/>
        <end position="221"/>
    </location>
</feature>
<proteinExistence type="predicted"/>
<evidence type="ECO:0000313" key="5">
    <source>
        <dbReference type="EMBL" id="KAK4508160.1"/>
    </source>
</evidence>
<dbReference type="PANTHER" id="PTHR14087">
    <property type="entry name" value="THYMOCYTE NUCLEAR PROTEIN 1"/>
    <property type="match status" value="1"/>
</dbReference>
<feature type="compositionally biased region" description="Acidic residues" evidence="3">
    <location>
        <begin position="171"/>
        <end position="189"/>
    </location>
</feature>